<keyword evidence="3 7" id="KW-0717">Septation</keyword>
<comment type="similarity">
    <text evidence="1 7">Belongs to the MinC family.</text>
</comment>
<comment type="function">
    <text evidence="5 7">Cell division inhibitor that blocks the formation of polar Z ring septums. Rapidly oscillates between the poles of the cell to destabilize FtsZ filaments that have formed before they mature into polar Z rings. Prevents FtsZ polymerization.</text>
</comment>
<dbReference type="EMBL" id="FNQE01000044">
    <property type="protein sequence ID" value="SDZ37086.1"/>
    <property type="molecule type" value="Genomic_DNA"/>
</dbReference>
<evidence type="ECO:0000259" key="8">
    <source>
        <dbReference type="Pfam" id="PF03775"/>
    </source>
</evidence>
<dbReference type="Gene3D" id="3.30.160.540">
    <property type="match status" value="1"/>
</dbReference>
<dbReference type="SUPFAM" id="SSF63848">
    <property type="entry name" value="Cell-division inhibitor MinC, C-terminal domain"/>
    <property type="match status" value="1"/>
</dbReference>
<dbReference type="Gene3D" id="2.160.20.70">
    <property type="match status" value="1"/>
</dbReference>
<dbReference type="InterPro" id="IPR007874">
    <property type="entry name" value="MinC_N"/>
</dbReference>
<evidence type="ECO:0000256" key="2">
    <source>
        <dbReference type="ARBA" id="ARBA00022618"/>
    </source>
</evidence>
<evidence type="ECO:0000256" key="4">
    <source>
        <dbReference type="ARBA" id="ARBA00023306"/>
    </source>
</evidence>
<evidence type="ECO:0000256" key="7">
    <source>
        <dbReference type="HAMAP-Rule" id="MF_00267"/>
    </source>
</evidence>
<name>A0A1H3SGF0_9FIRM</name>
<keyword evidence="11" id="KW-1185">Reference proteome</keyword>
<dbReference type="InterPro" id="IPR036145">
    <property type="entry name" value="MinC_C_sf"/>
</dbReference>
<evidence type="ECO:0000259" key="9">
    <source>
        <dbReference type="Pfam" id="PF05209"/>
    </source>
</evidence>
<dbReference type="OrthoDB" id="9790810at2"/>
<dbReference type="PANTHER" id="PTHR34108:SF1">
    <property type="entry name" value="SEPTUM SITE-DETERMINING PROTEIN MINC"/>
    <property type="match status" value="1"/>
</dbReference>
<gene>
    <name evidence="7" type="primary">minC</name>
    <name evidence="10" type="ORF">SAMN05660462_02898</name>
</gene>
<dbReference type="Proteomes" id="UP000198625">
    <property type="component" value="Unassembled WGS sequence"/>
</dbReference>
<comment type="subunit">
    <text evidence="6 7">Interacts with MinD and FtsZ.</text>
</comment>
<dbReference type="AlphaFoldDB" id="A0A1H3SGF0"/>
<dbReference type="GO" id="GO:0000917">
    <property type="term" value="P:division septum assembly"/>
    <property type="evidence" value="ECO:0007669"/>
    <property type="project" value="UniProtKB-KW"/>
</dbReference>
<dbReference type="Pfam" id="PF03775">
    <property type="entry name" value="MinC_C"/>
    <property type="match status" value="1"/>
</dbReference>
<evidence type="ECO:0000256" key="5">
    <source>
        <dbReference type="ARBA" id="ARBA00025606"/>
    </source>
</evidence>
<reference evidence="11" key="1">
    <citation type="submission" date="2016-10" db="EMBL/GenBank/DDBJ databases">
        <authorList>
            <person name="Varghese N."/>
            <person name="Submissions S."/>
        </authorList>
    </citation>
    <scope>NUCLEOTIDE SEQUENCE [LARGE SCALE GENOMIC DNA]</scope>
    <source>
        <strain evidence="11">DSM 21650</strain>
    </source>
</reference>
<dbReference type="InterPro" id="IPR005526">
    <property type="entry name" value="Septum_form_inhib_MinC_C"/>
</dbReference>
<protein>
    <recommendedName>
        <fullName evidence="7">Probable septum site-determining protein MinC</fullName>
    </recommendedName>
</protein>
<evidence type="ECO:0000256" key="1">
    <source>
        <dbReference type="ARBA" id="ARBA00006291"/>
    </source>
</evidence>
<evidence type="ECO:0000313" key="10">
    <source>
        <dbReference type="EMBL" id="SDZ37086.1"/>
    </source>
</evidence>
<evidence type="ECO:0000256" key="3">
    <source>
        <dbReference type="ARBA" id="ARBA00023210"/>
    </source>
</evidence>
<dbReference type="GO" id="GO:0000902">
    <property type="term" value="P:cell morphogenesis"/>
    <property type="evidence" value="ECO:0007669"/>
    <property type="project" value="InterPro"/>
</dbReference>
<evidence type="ECO:0000256" key="6">
    <source>
        <dbReference type="ARBA" id="ARBA00046874"/>
    </source>
</evidence>
<organism evidence="10 11">
    <name type="scientific">Proteiniborus ethanoligenes</name>
    <dbReference type="NCBI Taxonomy" id="415015"/>
    <lineage>
        <taxon>Bacteria</taxon>
        <taxon>Bacillati</taxon>
        <taxon>Bacillota</taxon>
        <taxon>Clostridia</taxon>
        <taxon>Eubacteriales</taxon>
        <taxon>Proteiniborus</taxon>
    </lineage>
</organism>
<accession>A0A1H3SGF0</accession>
<keyword evidence="4 7" id="KW-0131">Cell cycle</keyword>
<dbReference type="RefSeq" id="WP_091732826.1">
    <property type="nucleotide sequence ID" value="NZ_FNQE01000044.1"/>
</dbReference>
<dbReference type="Pfam" id="PF05209">
    <property type="entry name" value="MinC_N"/>
    <property type="match status" value="1"/>
</dbReference>
<dbReference type="NCBIfam" id="TIGR01222">
    <property type="entry name" value="minC"/>
    <property type="match status" value="1"/>
</dbReference>
<dbReference type="STRING" id="415015.SAMN05660462_02898"/>
<evidence type="ECO:0000313" key="11">
    <source>
        <dbReference type="Proteomes" id="UP000198625"/>
    </source>
</evidence>
<dbReference type="PANTHER" id="PTHR34108">
    <property type="entry name" value="SEPTUM SITE-DETERMINING PROTEIN MINC"/>
    <property type="match status" value="1"/>
</dbReference>
<dbReference type="GO" id="GO:1901891">
    <property type="term" value="P:regulation of cell septum assembly"/>
    <property type="evidence" value="ECO:0007669"/>
    <property type="project" value="InterPro"/>
</dbReference>
<dbReference type="InterPro" id="IPR013033">
    <property type="entry name" value="MinC"/>
</dbReference>
<keyword evidence="2 7" id="KW-0132">Cell division</keyword>
<proteinExistence type="inferred from homology"/>
<feature type="domain" description="Septum formation inhibitor MinC C-terminal" evidence="8">
    <location>
        <begin position="114"/>
        <end position="213"/>
    </location>
</feature>
<dbReference type="GO" id="GO:0051302">
    <property type="term" value="P:regulation of cell division"/>
    <property type="evidence" value="ECO:0007669"/>
    <property type="project" value="InterPro"/>
</dbReference>
<feature type="domain" description="Septum formation inhibitor MinC N-terminal" evidence="9">
    <location>
        <begin position="6"/>
        <end position="74"/>
    </location>
</feature>
<dbReference type="InterPro" id="IPR016098">
    <property type="entry name" value="CAP/MinC_C"/>
</dbReference>
<sequence length="221" mass="24464">MNQSLVTFKGKNNGIYIYVKEGSFQEIKEQLDLNLKKAGSFFNGANVISIKGKKLSPEEKEELKSLIINKYGLNVDDINDDMDDSIDEDIEGDIEHYTTQRQFFEGIEEGYTRFVRATIRSGQSVEYAGNVVIIGDVNPGGIVIASGNIVILGALRGIAHAGCDGNREAIVVAFSLQPTQLRIADIIARKPDEEVEASKWPEIARVEENAVLIETYLPKNK</sequence>
<dbReference type="HAMAP" id="MF_00267">
    <property type="entry name" value="MinC"/>
    <property type="match status" value="1"/>
</dbReference>